<evidence type="ECO:0000313" key="3">
    <source>
        <dbReference type="Proteomes" id="UP000182658"/>
    </source>
</evidence>
<accession>A0A1J7I6N0</accession>
<feature type="compositionally biased region" description="Basic and acidic residues" evidence="1">
    <location>
        <begin position="111"/>
        <end position="123"/>
    </location>
</feature>
<organism evidence="2 3">
    <name type="scientific">Coniochaeta ligniaria NRRL 30616</name>
    <dbReference type="NCBI Taxonomy" id="1408157"/>
    <lineage>
        <taxon>Eukaryota</taxon>
        <taxon>Fungi</taxon>
        <taxon>Dikarya</taxon>
        <taxon>Ascomycota</taxon>
        <taxon>Pezizomycotina</taxon>
        <taxon>Sordariomycetes</taxon>
        <taxon>Sordariomycetidae</taxon>
        <taxon>Coniochaetales</taxon>
        <taxon>Coniochaetaceae</taxon>
        <taxon>Coniochaeta</taxon>
    </lineage>
</organism>
<evidence type="ECO:0000256" key="1">
    <source>
        <dbReference type="SAM" id="MobiDB-lite"/>
    </source>
</evidence>
<evidence type="ECO:0000313" key="2">
    <source>
        <dbReference type="EMBL" id="OIW23166.1"/>
    </source>
</evidence>
<name>A0A1J7I6N0_9PEZI</name>
<dbReference type="InParanoid" id="A0A1J7I6N0"/>
<gene>
    <name evidence="2" type="ORF">CONLIGDRAFT_143446</name>
</gene>
<feature type="region of interest" description="Disordered" evidence="1">
    <location>
        <begin position="1"/>
        <end position="31"/>
    </location>
</feature>
<sequence length="249" mass="27512">MRNIPRHGQQPHARSSVTSSPQPSYSEYLPPPCNLSFRPSSALHHTFSSPSLVGQAVSRLPSPNSSRPRRFHFGYSCDSQESSYSHSLLTCPPPQYNGQDQLHIVILVHENDQSPRPRPDSDLRLPPTLQRHRAPRPRPQPRNDILLKAHPHPAPAWHPQRPLSGLGSLVTLATRERISTPSVSALKTRRMRILSSIPMLFRSSDSSVSPELKATHARCSSSKKVAASTATGLPKLNLISAQQDISPLT</sequence>
<keyword evidence="3" id="KW-1185">Reference proteome</keyword>
<reference evidence="2 3" key="1">
    <citation type="submission" date="2016-10" db="EMBL/GenBank/DDBJ databases">
        <title>Draft genome sequence of Coniochaeta ligniaria NRRL30616, a lignocellulolytic fungus for bioabatement of inhibitors in plant biomass hydrolysates.</title>
        <authorList>
            <consortium name="DOE Joint Genome Institute"/>
            <person name="Jimenez D.J."/>
            <person name="Hector R.E."/>
            <person name="Riley R."/>
            <person name="Sun H."/>
            <person name="Grigoriev I.V."/>
            <person name="Van Elsas J.D."/>
            <person name="Nichols N.N."/>
        </authorList>
    </citation>
    <scope>NUCLEOTIDE SEQUENCE [LARGE SCALE GENOMIC DNA]</scope>
    <source>
        <strain evidence="2 3">NRRL 30616</strain>
    </source>
</reference>
<dbReference type="Proteomes" id="UP000182658">
    <property type="component" value="Unassembled WGS sequence"/>
</dbReference>
<proteinExistence type="predicted"/>
<feature type="compositionally biased region" description="Low complexity" evidence="1">
    <location>
        <begin position="15"/>
        <end position="26"/>
    </location>
</feature>
<protein>
    <submittedName>
        <fullName evidence="2">Uncharacterized protein</fullName>
    </submittedName>
</protein>
<dbReference type="AlphaFoldDB" id="A0A1J7I6N0"/>
<feature type="region of interest" description="Disordered" evidence="1">
    <location>
        <begin position="111"/>
        <end position="143"/>
    </location>
</feature>
<dbReference type="EMBL" id="KV875108">
    <property type="protein sequence ID" value="OIW23166.1"/>
    <property type="molecule type" value="Genomic_DNA"/>
</dbReference>